<keyword evidence="1" id="KW-0863">Zinc-finger</keyword>
<organism evidence="4 5">
    <name type="scientific">Ziziphus jujuba</name>
    <name type="common">Chinese jujube</name>
    <name type="synonym">Ziziphus sativa</name>
    <dbReference type="NCBI Taxonomy" id="326968"/>
    <lineage>
        <taxon>Eukaryota</taxon>
        <taxon>Viridiplantae</taxon>
        <taxon>Streptophyta</taxon>
        <taxon>Embryophyta</taxon>
        <taxon>Tracheophyta</taxon>
        <taxon>Spermatophyta</taxon>
        <taxon>Magnoliopsida</taxon>
        <taxon>eudicotyledons</taxon>
        <taxon>Gunneridae</taxon>
        <taxon>Pentapetalae</taxon>
        <taxon>rosids</taxon>
        <taxon>fabids</taxon>
        <taxon>Rosales</taxon>
        <taxon>Rhamnaceae</taxon>
        <taxon>Paliureae</taxon>
        <taxon>Ziziphus</taxon>
    </lineage>
</organism>
<dbReference type="GeneID" id="132803352"/>
<dbReference type="InterPro" id="IPR001878">
    <property type="entry name" value="Znf_CCHC"/>
</dbReference>
<keyword evidence="1" id="KW-0479">Metal-binding</keyword>
<sequence length="206" mass="23186">MADANSSNSKPATGRETKIEEKKENNLEVKAIKILRPDDKQKSYTKEELFRGLNITFATGRELTESEANFISESVNAVFHSPLHWGFPEDVVNQFCERCNRTGTLSCFSPSYRKWLLKYSRELENEVCSKCGVKGHRTQGCPLPLRHKWPKISTPVPASLRPARAAAAAASISRPYGRVVKRRKAPRCSRCGETGHNCRSCRITSM</sequence>
<keyword evidence="4" id="KW-1185">Reference proteome</keyword>
<dbReference type="PROSITE" id="PS50158">
    <property type="entry name" value="ZF_CCHC"/>
    <property type="match status" value="2"/>
</dbReference>
<dbReference type="SMART" id="SM00343">
    <property type="entry name" value="ZnF_C2HC"/>
    <property type="match status" value="2"/>
</dbReference>
<feature type="region of interest" description="Disordered" evidence="2">
    <location>
        <begin position="1"/>
        <end position="22"/>
    </location>
</feature>
<evidence type="ECO:0000313" key="5">
    <source>
        <dbReference type="RefSeq" id="XP_060672061.1"/>
    </source>
</evidence>
<feature type="domain" description="CCHC-type" evidence="3">
    <location>
        <begin position="128"/>
        <end position="142"/>
    </location>
</feature>
<protein>
    <submittedName>
        <fullName evidence="5">Uncharacterized protein LOC132803352</fullName>
    </submittedName>
</protein>
<dbReference type="RefSeq" id="XP_060672061.1">
    <property type="nucleotide sequence ID" value="XM_060816078.1"/>
</dbReference>
<gene>
    <name evidence="5" type="primary">LOC132803352</name>
</gene>
<evidence type="ECO:0000259" key="3">
    <source>
        <dbReference type="PROSITE" id="PS50158"/>
    </source>
</evidence>
<accession>A0ABM4A5Q6</accession>
<feature type="compositionally biased region" description="Polar residues" evidence="2">
    <location>
        <begin position="1"/>
        <end position="11"/>
    </location>
</feature>
<dbReference type="Proteomes" id="UP001652623">
    <property type="component" value="Chromosome 3"/>
</dbReference>
<evidence type="ECO:0000256" key="1">
    <source>
        <dbReference type="PROSITE-ProRule" id="PRU00047"/>
    </source>
</evidence>
<proteinExistence type="predicted"/>
<feature type="compositionally biased region" description="Basic and acidic residues" evidence="2">
    <location>
        <begin position="13"/>
        <end position="22"/>
    </location>
</feature>
<feature type="domain" description="CCHC-type" evidence="3">
    <location>
        <begin position="187"/>
        <end position="202"/>
    </location>
</feature>
<evidence type="ECO:0000256" key="2">
    <source>
        <dbReference type="SAM" id="MobiDB-lite"/>
    </source>
</evidence>
<keyword evidence="1" id="KW-0862">Zinc</keyword>
<reference evidence="5" key="1">
    <citation type="submission" date="2025-08" db="UniProtKB">
        <authorList>
            <consortium name="RefSeq"/>
        </authorList>
    </citation>
    <scope>IDENTIFICATION</scope>
    <source>
        <tissue evidence="5">Seedling</tissue>
    </source>
</reference>
<name>A0ABM4A5Q6_ZIZJJ</name>
<evidence type="ECO:0000313" key="4">
    <source>
        <dbReference type="Proteomes" id="UP001652623"/>
    </source>
</evidence>